<dbReference type="InterPro" id="IPR006120">
    <property type="entry name" value="Resolvase_HTH_dom"/>
</dbReference>
<evidence type="ECO:0000313" key="17">
    <source>
        <dbReference type="Proteomes" id="UP000277930"/>
    </source>
</evidence>
<dbReference type="Proteomes" id="UP000277930">
    <property type="component" value="Chromosome 1"/>
</dbReference>
<reference evidence="10" key="1">
    <citation type="journal article" date="2018" name="Genome Biol.">
        <title>SKESA: strategic k-mer extension for scrupulous assemblies.</title>
        <authorList>
            <person name="Souvorov A."/>
            <person name="Agarwala R."/>
            <person name="Lipman D.J."/>
        </authorList>
    </citation>
    <scope>NUCLEOTIDE SEQUENCE [LARGE SCALE GENOMIC DNA]</scope>
    <source>
        <strain>ecoli[ST-219]</strain>
        <strain evidence="10">Ecoli[ST-219]</strain>
        <strain evidence="12">Escherichia coli</strain>
        <strain evidence="11">SJP41</strain>
    </source>
</reference>
<dbReference type="GO" id="GO:0003677">
    <property type="term" value="F:DNA binding"/>
    <property type="evidence" value="ECO:0007669"/>
    <property type="project" value="UniProtKB-KW"/>
</dbReference>
<evidence type="ECO:0000313" key="11">
    <source>
        <dbReference type="EMBL" id="HAZ7494627.1"/>
    </source>
</evidence>
<dbReference type="FunFam" id="3.40.50.1390:FF:000001">
    <property type="entry name" value="DNA recombinase"/>
    <property type="match status" value="1"/>
</dbReference>
<dbReference type="Proteomes" id="UP000531962">
    <property type="component" value="Unassembled WGS sequence"/>
</dbReference>
<dbReference type="EMBL" id="DABGKZ010000060">
    <property type="protein sequence ID" value="HAJ5152936.1"/>
    <property type="molecule type" value="Genomic_DNA"/>
</dbReference>
<dbReference type="Pfam" id="PF02796">
    <property type="entry name" value="HTH_7"/>
    <property type="match status" value="1"/>
</dbReference>
<dbReference type="Proteomes" id="UP000663166">
    <property type="component" value="Chromosome"/>
</dbReference>
<dbReference type="InterPro" id="IPR006119">
    <property type="entry name" value="Resolv_N"/>
</dbReference>
<evidence type="ECO:0000313" key="16">
    <source>
        <dbReference type="Proteomes" id="UP000271797"/>
    </source>
</evidence>
<evidence type="ECO:0000256" key="1">
    <source>
        <dbReference type="ARBA" id="ARBA00009913"/>
    </source>
</evidence>
<dbReference type="GO" id="GO:0015074">
    <property type="term" value="P:DNA integration"/>
    <property type="evidence" value="ECO:0007669"/>
    <property type="project" value="UniProtKB-KW"/>
</dbReference>
<dbReference type="EMBL" id="CP070393">
    <property type="protein sequence ID" value="QRZ95955.1"/>
    <property type="molecule type" value="Genomic_DNA"/>
</dbReference>
<evidence type="ECO:0000313" key="10">
    <source>
        <dbReference type="EMBL" id="HAJ5152936.1"/>
    </source>
</evidence>
<dbReference type="Proteomes" id="UP000271797">
    <property type="component" value="Chromosome"/>
</dbReference>
<dbReference type="EMBL" id="LR134246">
    <property type="protein sequence ID" value="VED35206.1"/>
    <property type="molecule type" value="Genomic_DNA"/>
</dbReference>
<keyword evidence="2" id="KW-0229">DNA integration</keyword>
<dbReference type="Proteomes" id="UP000840371">
    <property type="component" value="Unassembled WGS sequence"/>
</dbReference>
<proteinExistence type="inferred from homology"/>
<evidence type="ECO:0000256" key="5">
    <source>
        <dbReference type="ARBA" id="ARBA00023172"/>
    </source>
</evidence>
<feature type="active site" description="O-(5'-phospho-DNA)-serine intermediate" evidence="6 7">
    <location>
        <position position="9"/>
    </location>
</feature>
<dbReference type="EMBL" id="AASKVF010000080">
    <property type="protein sequence ID" value="EFD6887725.1"/>
    <property type="molecule type" value="Genomic_DNA"/>
</dbReference>
<dbReference type="SUPFAM" id="SSF53041">
    <property type="entry name" value="Resolvase-like"/>
    <property type="match status" value="1"/>
</dbReference>
<evidence type="ECO:0000259" key="8">
    <source>
        <dbReference type="PROSITE" id="PS51736"/>
    </source>
</evidence>
<dbReference type="Pfam" id="PF00239">
    <property type="entry name" value="Resolvase"/>
    <property type="match status" value="1"/>
</dbReference>
<dbReference type="PANTHER" id="PTHR30461">
    <property type="entry name" value="DNA-INVERTASE FROM LAMBDOID PROPHAGE"/>
    <property type="match status" value="1"/>
</dbReference>
<dbReference type="PROSITE" id="PS51736">
    <property type="entry name" value="RECOMBINASES_3"/>
    <property type="match status" value="1"/>
</dbReference>
<comment type="similarity">
    <text evidence="1">Belongs to the site-specific recombinase resolvase family.</text>
</comment>
<dbReference type="InterPro" id="IPR006118">
    <property type="entry name" value="Recombinase_CS"/>
</dbReference>
<reference evidence="10" key="4">
    <citation type="submission" date="2019-11" db="EMBL/GenBank/DDBJ databases">
        <authorList>
            <consortium name="NCBI Pathogen Detection Project"/>
        </authorList>
    </citation>
    <scope>NUCLEOTIDE SEQUENCE</scope>
    <source>
        <strain evidence="10">Ecoli[ST-219]</strain>
        <strain evidence="12">Escherichia coli</strain>
        <strain evidence="11">SJP41</strain>
    </source>
</reference>
<sequence length="199" mass="22605">MQIGYIRVSTNDQNTDLQRNALNCAGCELIFEDKISGTKSARPGLKKLLRTLSEGDTLVVWKLDRLGRSMKHLITLIEELREKGVNFRSLTDSIDTSTPMGRFFFHVMGALAEMERELIVERTLAGLAAARAQGRIGGRRPKLTKEQHEQIARLIKNGHDRKQLAIIYDIGISTIYRYHPVGDIQAEETTRQTQENENR</sequence>
<evidence type="ECO:0000256" key="6">
    <source>
        <dbReference type="PIRSR" id="PIRSR606118-50"/>
    </source>
</evidence>
<accession>A0A0B1MXR2</accession>
<keyword evidence="3" id="KW-0230">DNA invertase</keyword>
<evidence type="ECO:0000256" key="4">
    <source>
        <dbReference type="ARBA" id="ARBA00023125"/>
    </source>
</evidence>
<dbReference type="Gene3D" id="3.40.50.1390">
    <property type="entry name" value="Resolvase, N-terminal catalytic domain"/>
    <property type="match status" value="1"/>
</dbReference>
<evidence type="ECO:0000256" key="2">
    <source>
        <dbReference type="ARBA" id="ARBA00022908"/>
    </source>
</evidence>
<dbReference type="SUPFAM" id="SSF46689">
    <property type="entry name" value="Homeodomain-like"/>
    <property type="match status" value="1"/>
</dbReference>
<dbReference type="Proteomes" id="UP000868636">
    <property type="component" value="Unassembled WGS sequence"/>
</dbReference>
<evidence type="ECO:0000256" key="3">
    <source>
        <dbReference type="ARBA" id="ARBA00023100"/>
    </source>
</evidence>
<evidence type="ECO:0000313" key="18">
    <source>
        <dbReference type="Proteomes" id="UP000531962"/>
    </source>
</evidence>
<dbReference type="PROSITE" id="PS00398">
    <property type="entry name" value="RECOMBINASES_2"/>
    <property type="match status" value="1"/>
</dbReference>
<dbReference type="InterPro" id="IPR050639">
    <property type="entry name" value="SSR_resolvase"/>
</dbReference>
<organism evidence="10">
    <name type="scientific">Escherichia coli</name>
    <dbReference type="NCBI Taxonomy" id="562"/>
    <lineage>
        <taxon>Bacteria</taxon>
        <taxon>Pseudomonadati</taxon>
        <taxon>Pseudomonadota</taxon>
        <taxon>Gammaproteobacteria</taxon>
        <taxon>Enterobacterales</taxon>
        <taxon>Enterobacteriaceae</taxon>
        <taxon>Escherichia</taxon>
    </lineage>
</organism>
<keyword evidence="4" id="KW-0238">DNA-binding</keyword>
<reference evidence="13" key="5">
    <citation type="submission" date="2021-02" db="EMBL/GenBank/DDBJ databases">
        <title>Co-localization of colistin and carbapenem -resistance genes on a novel transferable IncHI2 plasmid in Escherichia coli from chicken-origin.</title>
        <authorList>
            <person name="Hoffmann M."/>
            <person name="Balkey M."/>
            <person name="Ronco T."/>
            <person name="Hendriksen R.S."/>
        </authorList>
    </citation>
    <scope>NUCLEOTIDE SEQUENCE</scope>
    <source>
        <strain evidence="13">CFSAN083829</strain>
    </source>
</reference>
<dbReference type="SMART" id="SM00857">
    <property type="entry name" value="Resolvase"/>
    <property type="match status" value="1"/>
</dbReference>
<dbReference type="Proteomes" id="UP000870292">
    <property type="component" value="Unassembled WGS sequence"/>
</dbReference>
<dbReference type="EMBL" id="DADPIR010000063">
    <property type="protein sequence ID" value="HAZ7494627.1"/>
    <property type="molecule type" value="Genomic_DNA"/>
</dbReference>
<reference evidence="9 18" key="3">
    <citation type="submission" date="2019-08" db="EMBL/GenBank/DDBJ databases">
        <authorList>
            <consortium name="NARMS: The National Antimicrobial Resistance Monitoring System"/>
        </authorList>
    </citation>
    <scope>NUCLEOTIDE SEQUENCE [LARGE SCALE GENOMIC DNA]</scope>
    <source>
        <strain evidence="9 18">19MD07CB01-EC</strain>
    </source>
</reference>
<evidence type="ECO:0000313" key="13">
    <source>
        <dbReference type="EMBL" id="QRZ95955.1"/>
    </source>
</evidence>
<dbReference type="PROSITE" id="PS00397">
    <property type="entry name" value="RECOMBINASES_1"/>
    <property type="match status" value="1"/>
</dbReference>
<dbReference type="RefSeq" id="WP_001165544.1">
    <property type="nucleotide sequence ID" value="NZ_AP027206.1"/>
</dbReference>
<evidence type="ECO:0000313" key="15">
    <source>
        <dbReference type="EMBL" id="VED35206.1"/>
    </source>
</evidence>
<dbReference type="Gene3D" id="1.10.10.60">
    <property type="entry name" value="Homeodomain-like"/>
    <property type="match status" value="1"/>
</dbReference>
<dbReference type="PANTHER" id="PTHR30461:SF2">
    <property type="entry name" value="SERINE RECOMBINASE PINE-RELATED"/>
    <property type="match status" value="1"/>
</dbReference>
<evidence type="ECO:0000256" key="7">
    <source>
        <dbReference type="PROSITE-ProRule" id="PRU10137"/>
    </source>
</evidence>
<evidence type="ECO:0000313" key="14">
    <source>
        <dbReference type="EMBL" id="VED13832.1"/>
    </source>
</evidence>
<keyword evidence="5" id="KW-0233">DNA recombination</keyword>
<name>A0A0B1MXR2_ECOLX</name>
<reference evidence="16 17" key="2">
    <citation type="submission" date="2018-12" db="EMBL/GenBank/DDBJ databases">
        <authorList>
            <consortium name="Pathogen Informatics"/>
        </authorList>
    </citation>
    <scope>NUCLEOTIDE SEQUENCE [LARGE SCALE GENOMIC DNA]</scope>
    <source>
        <strain evidence="14 16">NCTC9044</strain>
        <strain evidence="15 17">NCTC9702</strain>
    </source>
</reference>
<dbReference type="CDD" id="cd00569">
    <property type="entry name" value="HTH_Hin_like"/>
    <property type="match status" value="1"/>
</dbReference>
<dbReference type="EMBL" id="DADUEU010000061">
    <property type="protein sequence ID" value="HBB1576094.1"/>
    <property type="molecule type" value="Genomic_DNA"/>
</dbReference>
<dbReference type="InterPro" id="IPR036162">
    <property type="entry name" value="Resolvase-like_N_sf"/>
</dbReference>
<protein>
    <submittedName>
        <fullName evidence="14">DNA invertase</fullName>
    </submittedName>
    <submittedName>
        <fullName evidence="10">Helix-turn-helix domain-containing protein</fullName>
    </submittedName>
    <submittedName>
        <fullName evidence="9">Recombinase family protein</fullName>
    </submittedName>
</protein>
<feature type="domain" description="Resolvase/invertase-type recombinase catalytic" evidence="8">
    <location>
        <begin position="1"/>
        <end position="134"/>
    </location>
</feature>
<dbReference type="AlphaFoldDB" id="A0A0B1MXR2"/>
<dbReference type="CDD" id="cd03768">
    <property type="entry name" value="SR_ResInv"/>
    <property type="match status" value="1"/>
</dbReference>
<dbReference type="EMBL" id="LR134238">
    <property type="protein sequence ID" value="VED13832.1"/>
    <property type="molecule type" value="Genomic_DNA"/>
</dbReference>
<dbReference type="GO" id="GO:0000150">
    <property type="term" value="F:DNA strand exchange activity"/>
    <property type="evidence" value="ECO:0007669"/>
    <property type="project" value="UniProtKB-KW"/>
</dbReference>
<evidence type="ECO:0000313" key="9">
    <source>
        <dbReference type="EMBL" id="EFD6887725.1"/>
    </source>
</evidence>
<dbReference type="InterPro" id="IPR009057">
    <property type="entry name" value="Homeodomain-like_sf"/>
</dbReference>
<gene>
    <name evidence="14" type="primary">hin</name>
    <name evidence="9" type="ORF">FZU14_26955</name>
    <name evidence="10" type="ORF">HLZ50_23340</name>
    <name evidence="12" type="ORF">J0541_005134</name>
    <name evidence="11" type="ORF">J8F57_004944</name>
    <name evidence="13" type="ORF">JNP96_19085</name>
    <name evidence="14" type="ORF">NCTC9044_04732</name>
    <name evidence="15" type="ORF">NCTC9702_02431</name>
</gene>
<evidence type="ECO:0000313" key="12">
    <source>
        <dbReference type="EMBL" id="HBB1576094.1"/>
    </source>
</evidence>